<evidence type="ECO:0000313" key="2">
    <source>
        <dbReference type="EMBL" id="GFT17913.1"/>
    </source>
</evidence>
<accession>A0A8X6NJ66</accession>
<dbReference type="EMBL" id="BMAW01010230">
    <property type="protein sequence ID" value="GFT17913.1"/>
    <property type="molecule type" value="Genomic_DNA"/>
</dbReference>
<comment type="caution">
    <text evidence="2">The sequence shown here is derived from an EMBL/GenBank/DDBJ whole genome shotgun (WGS) entry which is preliminary data.</text>
</comment>
<organism evidence="2 3">
    <name type="scientific">Nephila pilipes</name>
    <name type="common">Giant wood spider</name>
    <name type="synonym">Nephila maculata</name>
    <dbReference type="NCBI Taxonomy" id="299642"/>
    <lineage>
        <taxon>Eukaryota</taxon>
        <taxon>Metazoa</taxon>
        <taxon>Ecdysozoa</taxon>
        <taxon>Arthropoda</taxon>
        <taxon>Chelicerata</taxon>
        <taxon>Arachnida</taxon>
        <taxon>Araneae</taxon>
        <taxon>Araneomorphae</taxon>
        <taxon>Entelegynae</taxon>
        <taxon>Araneoidea</taxon>
        <taxon>Nephilidae</taxon>
        <taxon>Nephila</taxon>
    </lineage>
</organism>
<evidence type="ECO:0000256" key="1">
    <source>
        <dbReference type="SAM" id="MobiDB-lite"/>
    </source>
</evidence>
<feature type="region of interest" description="Disordered" evidence="1">
    <location>
        <begin position="1"/>
        <end position="21"/>
    </location>
</feature>
<gene>
    <name evidence="2" type="ORF">NPIL_382241</name>
</gene>
<evidence type="ECO:0000313" key="3">
    <source>
        <dbReference type="Proteomes" id="UP000887013"/>
    </source>
</evidence>
<keyword evidence="3" id="KW-1185">Reference proteome</keyword>
<dbReference type="Proteomes" id="UP000887013">
    <property type="component" value="Unassembled WGS sequence"/>
</dbReference>
<reference evidence="2" key="1">
    <citation type="submission" date="2020-08" db="EMBL/GenBank/DDBJ databases">
        <title>Multicomponent nature underlies the extraordinary mechanical properties of spider dragline silk.</title>
        <authorList>
            <person name="Kono N."/>
            <person name="Nakamura H."/>
            <person name="Mori M."/>
            <person name="Yoshida Y."/>
            <person name="Ohtoshi R."/>
            <person name="Malay A.D."/>
            <person name="Moran D.A.P."/>
            <person name="Tomita M."/>
            <person name="Numata K."/>
            <person name="Arakawa K."/>
        </authorList>
    </citation>
    <scope>NUCLEOTIDE SEQUENCE</scope>
</reference>
<proteinExistence type="predicted"/>
<name>A0A8X6NJ66_NEPPI</name>
<sequence>MSIGKEKRSSSLPNPRPVSITDGWHDAILRAEQVVKRVIMGCPASSSMGSHGNWFNIFISIQPGGFLKTIETKIIIIQLWLDEIPVEADEIFGGAGFGEEAVLIQICVPAGTLELVMA</sequence>
<protein>
    <submittedName>
        <fullName evidence="2">Uncharacterized protein</fullName>
    </submittedName>
</protein>
<dbReference type="AlphaFoldDB" id="A0A8X6NJ66"/>